<dbReference type="NCBIfam" id="TIGR03177">
    <property type="entry name" value="pilus_cpaB"/>
    <property type="match status" value="1"/>
</dbReference>
<dbReference type="AlphaFoldDB" id="A0A431WCW1"/>
<keyword evidence="1" id="KW-0812">Transmembrane</keyword>
<reference evidence="3 4" key="1">
    <citation type="submission" date="2018-12" db="EMBL/GenBank/DDBJ databases">
        <authorList>
            <person name="Yu L."/>
        </authorList>
    </citation>
    <scope>NUCLEOTIDE SEQUENCE [LARGE SCALE GENOMIC DNA]</scope>
    <source>
        <strain evidence="3 4">HAW-EB5</strain>
    </source>
</reference>
<keyword evidence="1" id="KW-1133">Transmembrane helix</keyword>
<feature type="domain" description="SAF" evidence="2">
    <location>
        <begin position="40"/>
        <end position="102"/>
    </location>
</feature>
<sequence>MNNKTILFVLLSLIFGVAAVFLAQNWLESNTKAATPQATVNVITMATVAPLGAILERKNLKLTPMPKSTVPETAIKSFAEAEGMVVKQNLYAGEVLRSERLTKKGEGSTLASLITPTMRAVTIRVNDVVGVAGFILPGNRVDILNMFKSGGRLRTDVVLANVKILAIDQRASSDENKPKVVRAVTLELTLEQAEVLMIARGRGSLQLALRNPNDSTTVELALLGDEAEKVEVKKKEVEAIAPKKAEPVVAKAKEPTDKSKVYLLKGMKEQVIKVKN</sequence>
<dbReference type="SMART" id="SM00858">
    <property type="entry name" value="SAF"/>
    <property type="match status" value="1"/>
</dbReference>
<dbReference type="Pfam" id="PF16976">
    <property type="entry name" value="RcpC"/>
    <property type="match status" value="1"/>
</dbReference>
<proteinExistence type="predicted"/>
<evidence type="ECO:0000259" key="2">
    <source>
        <dbReference type="SMART" id="SM00858"/>
    </source>
</evidence>
<dbReference type="InterPro" id="IPR017592">
    <property type="entry name" value="Pilus_assmbl_Flp-typ_CpaB"/>
</dbReference>
<comment type="caution">
    <text evidence="3">The sequence shown here is derived from an EMBL/GenBank/DDBJ whole genome shotgun (WGS) entry which is preliminary data.</text>
</comment>
<dbReference type="Proteomes" id="UP000282060">
    <property type="component" value="Unassembled WGS sequence"/>
</dbReference>
<dbReference type="OrthoDB" id="9788329at2"/>
<organism evidence="3 4">
    <name type="scientific">Shewanella atlantica</name>
    <dbReference type="NCBI Taxonomy" id="271099"/>
    <lineage>
        <taxon>Bacteria</taxon>
        <taxon>Pseudomonadati</taxon>
        <taxon>Pseudomonadota</taxon>
        <taxon>Gammaproteobacteria</taxon>
        <taxon>Alteromonadales</taxon>
        <taxon>Shewanellaceae</taxon>
        <taxon>Shewanella</taxon>
    </lineage>
</organism>
<gene>
    <name evidence="3" type="primary">cpaB</name>
    <name evidence="3" type="ORF">EKG39_06385</name>
</gene>
<keyword evidence="1" id="KW-0472">Membrane</keyword>
<dbReference type="EMBL" id="RXNV01000002">
    <property type="protein sequence ID" value="RTR33364.1"/>
    <property type="molecule type" value="Genomic_DNA"/>
</dbReference>
<dbReference type="InterPro" id="IPR031571">
    <property type="entry name" value="RcpC_dom"/>
</dbReference>
<keyword evidence="4" id="KW-1185">Reference proteome</keyword>
<dbReference type="CDD" id="cd11614">
    <property type="entry name" value="SAF_CpaB_FlgA_like"/>
    <property type="match status" value="1"/>
</dbReference>
<accession>A0A431WCW1</accession>
<dbReference type="InterPro" id="IPR013974">
    <property type="entry name" value="SAF"/>
</dbReference>
<dbReference type="Pfam" id="PF08666">
    <property type="entry name" value="SAF"/>
    <property type="match status" value="1"/>
</dbReference>
<name>A0A431WCW1_9GAMM</name>
<evidence type="ECO:0000313" key="4">
    <source>
        <dbReference type="Proteomes" id="UP000282060"/>
    </source>
</evidence>
<dbReference type="RefSeq" id="WP_126504920.1">
    <property type="nucleotide sequence ID" value="NZ_RXNV01000002.1"/>
</dbReference>
<protein>
    <submittedName>
        <fullName evidence="3">Flp pilus assembly protein CpaB</fullName>
    </submittedName>
</protein>
<evidence type="ECO:0000313" key="3">
    <source>
        <dbReference type="EMBL" id="RTR33364.1"/>
    </source>
</evidence>
<evidence type="ECO:0000256" key="1">
    <source>
        <dbReference type="SAM" id="Phobius"/>
    </source>
</evidence>
<feature type="transmembrane region" description="Helical" evidence="1">
    <location>
        <begin position="38"/>
        <end position="55"/>
    </location>
</feature>